<sequence>MAKVDFRILNREQVSGLIPAGAELVDIVARGLQAHAQGKVVLPPKAHVDLDDRFNGHLNILVGWAEPAGLSGVKVISDYVDNYKLGLPSEVAMLTLYDPKTGVPVAIIDATDITTWRTGAVTTIGARHLAPSGSKVLGHIGARGTAFANIALMARQFDLEEVRIHSKRSETRELLAKRVSEELKIKAVAVDSTEAAVRDADIVVEATRLEKPEILIRDAWLKPDCLLVCYGWKMAVDPTTVLTASKVVVDDWRQCCVGGQLHELIVQGKLTRDMLHAEIGEIVDGSRTGREEGDGRIVFWHRGFAISDIMVGRAVIDRAQARGVGASFTLFDGPDE</sequence>
<dbReference type="PANTHER" id="PTHR13812:SF19">
    <property type="entry name" value="KETIMINE REDUCTASE MU-CRYSTALLIN"/>
    <property type="match status" value="1"/>
</dbReference>
<dbReference type="Proteomes" id="UP000216857">
    <property type="component" value="Unassembled WGS sequence"/>
</dbReference>
<dbReference type="OrthoDB" id="9809203at2"/>
<proteinExistence type="predicted"/>
<dbReference type="Gene3D" id="3.30.1780.10">
    <property type="entry name" value="ornithine cyclodeaminase, domain 1"/>
    <property type="match status" value="1"/>
</dbReference>
<keyword evidence="2" id="KW-1185">Reference proteome</keyword>
<dbReference type="SUPFAM" id="SSF51735">
    <property type="entry name" value="NAD(P)-binding Rossmann-fold domains"/>
    <property type="match status" value="1"/>
</dbReference>
<comment type="caution">
    <text evidence="1">The sequence shown here is derived from an EMBL/GenBank/DDBJ whole genome shotgun (WGS) entry which is preliminary data.</text>
</comment>
<organism evidence="1 2">
    <name type="scientific">Bordetella genomosp. 9</name>
    <dbReference type="NCBI Taxonomy" id="1416803"/>
    <lineage>
        <taxon>Bacteria</taxon>
        <taxon>Pseudomonadati</taxon>
        <taxon>Pseudomonadota</taxon>
        <taxon>Betaproteobacteria</taxon>
        <taxon>Burkholderiales</taxon>
        <taxon>Alcaligenaceae</taxon>
        <taxon>Bordetella</taxon>
    </lineage>
</organism>
<dbReference type="InterPro" id="IPR003462">
    <property type="entry name" value="ODC_Mu_crystall"/>
</dbReference>
<evidence type="ECO:0008006" key="3">
    <source>
        <dbReference type="Google" id="ProtNLM"/>
    </source>
</evidence>
<accession>A0A261RPB4</accession>
<name>A0A261RPB4_9BORD</name>
<dbReference type="PIRSF" id="PIRSF001439">
    <property type="entry name" value="CryM"/>
    <property type="match status" value="1"/>
</dbReference>
<dbReference type="AlphaFoldDB" id="A0A261RPB4"/>
<evidence type="ECO:0000313" key="2">
    <source>
        <dbReference type="Proteomes" id="UP000216857"/>
    </source>
</evidence>
<reference evidence="1" key="1">
    <citation type="submission" date="2017-05" db="EMBL/GenBank/DDBJ databases">
        <title>Complete and WGS of Bordetella genogroups.</title>
        <authorList>
            <person name="Spilker T."/>
            <person name="Lipuma J."/>
        </authorList>
    </citation>
    <scope>NUCLEOTIDE SEQUENCE</scope>
    <source>
        <strain evidence="1">AU21707</strain>
    </source>
</reference>
<dbReference type="InterPro" id="IPR023401">
    <property type="entry name" value="ODC_N"/>
</dbReference>
<dbReference type="EMBL" id="NEVJ01000001">
    <property type="protein sequence ID" value="OZI26751.1"/>
    <property type="molecule type" value="Genomic_DNA"/>
</dbReference>
<dbReference type="Pfam" id="PF02423">
    <property type="entry name" value="OCD_Mu_crystall"/>
    <property type="match status" value="1"/>
</dbReference>
<dbReference type="PANTHER" id="PTHR13812">
    <property type="entry name" value="KETIMINE REDUCTASE MU-CRYSTALLIN"/>
    <property type="match status" value="1"/>
</dbReference>
<gene>
    <name evidence="1" type="ORF">CAL26_05370</name>
</gene>
<dbReference type="RefSeq" id="WP_094845844.1">
    <property type="nucleotide sequence ID" value="NZ_NEVJ01000001.1"/>
</dbReference>
<protein>
    <recommendedName>
        <fullName evidence="3">Ornithine cyclodeaminase</fullName>
    </recommendedName>
</protein>
<dbReference type="GO" id="GO:0005737">
    <property type="term" value="C:cytoplasm"/>
    <property type="evidence" value="ECO:0007669"/>
    <property type="project" value="TreeGrafter"/>
</dbReference>
<dbReference type="Gene3D" id="3.40.50.720">
    <property type="entry name" value="NAD(P)-binding Rossmann-like Domain"/>
    <property type="match status" value="1"/>
</dbReference>
<dbReference type="InterPro" id="IPR036291">
    <property type="entry name" value="NAD(P)-bd_dom_sf"/>
</dbReference>
<evidence type="ECO:0000313" key="1">
    <source>
        <dbReference type="EMBL" id="OZI26751.1"/>
    </source>
</evidence>